<dbReference type="Gene3D" id="1.10.8.60">
    <property type="match status" value="1"/>
</dbReference>
<dbReference type="InterPro" id="IPR011006">
    <property type="entry name" value="CheY-like_superfamily"/>
</dbReference>
<feature type="domain" description="Response regulatory" evidence="20">
    <location>
        <begin position="3"/>
        <end position="124"/>
    </location>
</feature>
<keyword evidence="6" id="KW-0547">Nucleotide-binding</keyword>
<keyword evidence="5 17" id="KW-0597">Phosphoprotein</keyword>
<keyword evidence="10 21" id="KW-0238">DNA-binding</keyword>
<dbReference type="PANTHER" id="PTHR32071">
    <property type="entry name" value="TRANSCRIPTIONAL REGULATORY PROTEIN"/>
    <property type="match status" value="1"/>
</dbReference>
<evidence type="ECO:0000256" key="16">
    <source>
        <dbReference type="ARBA" id="ARBA00043886"/>
    </source>
</evidence>
<dbReference type="Pfam" id="PF00072">
    <property type="entry name" value="Response_reg"/>
    <property type="match status" value="1"/>
</dbReference>
<dbReference type="CDD" id="cd00009">
    <property type="entry name" value="AAA"/>
    <property type="match status" value="1"/>
</dbReference>
<evidence type="ECO:0000256" key="8">
    <source>
        <dbReference type="ARBA" id="ARBA00023012"/>
    </source>
</evidence>
<keyword evidence="22" id="KW-1185">Reference proteome</keyword>
<evidence type="ECO:0000256" key="6">
    <source>
        <dbReference type="ARBA" id="ARBA00022741"/>
    </source>
</evidence>
<dbReference type="PROSITE" id="PS50110">
    <property type="entry name" value="RESPONSE_REGULATORY"/>
    <property type="match status" value="1"/>
</dbReference>
<dbReference type="Gene3D" id="1.10.10.60">
    <property type="entry name" value="Homeodomain-like"/>
    <property type="match status" value="1"/>
</dbReference>
<sequence>MATILIVDDEAIQRRRMAQVAETLGHRTVEAESAAAARALLTAGGQLPGRAPAIDLVVADAAATGRDGASIARFGALPGAPPVIAAVAPGMADVVAGLMRAGAADFVVKPVSPERLAVSVANALRMQALRLDVLRTQNLVQTLGARAPSPAGIVADDPAMVRALSVAGRAARAPGLPVLIEGEAGSGREMLARLIHAGGEERRTRPFAILRCAIATPASLEHGLFAARACEAQGGTLYLDDVDALPAALQAQVMQIVNAGDDRERARRTASGRAARGDARQDVRVIAATRASLLEAVRRGAFREDLFYRFSVLPITLPPLRTRRGDIGALAHSFLARFAAAEGKAVRDIAPDALALLRGYSWPGNVAELENAMFRAVALAEGDWITTADLPQIAARMAADAARPFTGFRLAPAPAGACADEAFDGKAEARAGDPSAVTLVDGDGDVRPLEAIEADIIRFAIRHYQGRMSEVSRRLGIGRSTLYRKLKNVCFDGEANGSAGADVVVPGDGPGPEVGQEDTEVAV</sequence>
<comment type="subcellular location">
    <subcellularLocation>
        <location evidence="1">Cytoplasm</location>
    </subcellularLocation>
</comment>
<accession>A0ABX0UZL1</accession>
<dbReference type="InterPro" id="IPR027417">
    <property type="entry name" value="P-loop_NTPase"/>
</dbReference>
<evidence type="ECO:0000259" key="19">
    <source>
        <dbReference type="PROSITE" id="PS50045"/>
    </source>
</evidence>
<dbReference type="SUPFAM" id="SSF52172">
    <property type="entry name" value="CheY-like"/>
    <property type="match status" value="1"/>
</dbReference>
<dbReference type="InterPro" id="IPR003593">
    <property type="entry name" value="AAA+_ATPase"/>
</dbReference>
<evidence type="ECO:0000256" key="4">
    <source>
        <dbReference type="ARBA" id="ARBA00022491"/>
    </source>
</evidence>
<dbReference type="EMBL" id="JAASQI010000004">
    <property type="protein sequence ID" value="NIJ58366.1"/>
    <property type="molecule type" value="Genomic_DNA"/>
</dbReference>
<gene>
    <name evidence="21" type="ORF">FHS82_002208</name>
</gene>
<dbReference type="GO" id="GO:0003677">
    <property type="term" value="F:DNA binding"/>
    <property type="evidence" value="ECO:0007669"/>
    <property type="project" value="UniProtKB-KW"/>
</dbReference>
<organism evidence="21 22">
    <name type="scientific">Pseudochelatococcus lubricantis</name>
    <dbReference type="NCBI Taxonomy" id="1538102"/>
    <lineage>
        <taxon>Bacteria</taxon>
        <taxon>Pseudomonadati</taxon>
        <taxon>Pseudomonadota</taxon>
        <taxon>Alphaproteobacteria</taxon>
        <taxon>Hyphomicrobiales</taxon>
        <taxon>Chelatococcaceae</taxon>
        <taxon>Pseudochelatococcus</taxon>
    </lineage>
</organism>
<dbReference type="InterPro" id="IPR001789">
    <property type="entry name" value="Sig_transdc_resp-reg_receiver"/>
</dbReference>
<dbReference type="PANTHER" id="PTHR32071:SF95">
    <property type="entry name" value="DNA-BINDING TRANSCRIPTIONAL REGULATOR NTRC"/>
    <property type="match status" value="1"/>
</dbReference>
<dbReference type="Gene3D" id="3.40.50.300">
    <property type="entry name" value="P-loop containing nucleotide triphosphate hydrolases"/>
    <property type="match status" value="1"/>
</dbReference>
<evidence type="ECO:0000256" key="13">
    <source>
        <dbReference type="ARBA" id="ARBA00023231"/>
    </source>
</evidence>
<evidence type="ECO:0000256" key="12">
    <source>
        <dbReference type="ARBA" id="ARBA00023163"/>
    </source>
</evidence>
<comment type="caution">
    <text evidence="21">The sequence shown here is derived from an EMBL/GenBank/DDBJ whole genome shotgun (WGS) entry which is preliminary data.</text>
</comment>
<dbReference type="RefSeq" id="WP_166952387.1">
    <property type="nucleotide sequence ID" value="NZ_JAASQI010000004.1"/>
</dbReference>
<comment type="function">
    <text evidence="16">Member of the two-component regulatory system NtrB/NtrC, which controls expression of the nitrogen-regulated (ntr) genes in response to nitrogen limitation. Phosphorylated NtrC binds directly to DNA and stimulates the formation of open promoter-sigma54-RNA polymerase complexes.</text>
</comment>
<evidence type="ECO:0000256" key="3">
    <source>
        <dbReference type="ARBA" id="ARBA00022490"/>
    </source>
</evidence>
<dbReference type="SUPFAM" id="SSF46689">
    <property type="entry name" value="Homeodomain-like"/>
    <property type="match status" value="1"/>
</dbReference>
<dbReference type="Gene3D" id="3.40.50.2300">
    <property type="match status" value="1"/>
</dbReference>
<dbReference type="SMART" id="SM00382">
    <property type="entry name" value="AAA"/>
    <property type="match status" value="1"/>
</dbReference>
<dbReference type="Proteomes" id="UP001429580">
    <property type="component" value="Unassembled WGS sequence"/>
</dbReference>
<dbReference type="InterPro" id="IPR002197">
    <property type="entry name" value="HTH_Fis"/>
</dbReference>
<evidence type="ECO:0000256" key="7">
    <source>
        <dbReference type="ARBA" id="ARBA00022840"/>
    </source>
</evidence>
<feature type="domain" description="Sigma-54 factor interaction" evidence="19">
    <location>
        <begin position="153"/>
        <end position="378"/>
    </location>
</feature>
<protein>
    <recommendedName>
        <fullName evidence="2">DNA-binding transcriptional regulator NtrC</fullName>
    </recommendedName>
    <alternativeName>
        <fullName evidence="14">Nitrogen regulation protein NR(I)</fullName>
    </alternativeName>
    <alternativeName>
        <fullName evidence="15">Nitrogen regulator I</fullName>
    </alternativeName>
</protein>
<keyword evidence="13" id="KW-0535">Nitrogen fixation</keyword>
<name>A0ABX0UZL1_9HYPH</name>
<evidence type="ECO:0000259" key="20">
    <source>
        <dbReference type="PROSITE" id="PS50110"/>
    </source>
</evidence>
<keyword evidence="3" id="KW-0963">Cytoplasm</keyword>
<keyword evidence="9" id="KW-0805">Transcription regulation</keyword>
<proteinExistence type="predicted"/>
<evidence type="ECO:0000256" key="14">
    <source>
        <dbReference type="ARBA" id="ARBA00029881"/>
    </source>
</evidence>
<dbReference type="Pfam" id="PF25601">
    <property type="entry name" value="AAA_lid_14"/>
    <property type="match status" value="1"/>
</dbReference>
<evidence type="ECO:0000256" key="15">
    <source>
        <dbReference type="ARBA" id="ARBA00031910"/>
    </source>
</evidence>
<evidence type="ECO:0000256" key="5">
    <source>
        <dbReference type="ARBA" id="ARBA00022553"/>
    </source>
</evidence>
<dbReference type="SUPFAM" id="SSF52540">
    <property type="entry name" value="P-loop containing nucleoside triphosphate hydrolases"/>
    <property type="match status" value="1"/>
</dbReference>
<dbReference type="SMART" id="SM00448">
    <property type="entry name" value="REC"/>
    <property type="match status" value="1"/>
</dbReference>
<evidence type="ECO:0000256" key="1">
    <source>
        <dbReference type="ARBA" id="ARBA00004496"/>
    </source>
</evidence>
<evidence type="ECO:0000256" key="10">
    <source>
        <dbReference type="ARBA" id="ARBA00023125"/>
    </source>
</evidence>
<dbReference type="PROSITE" id="PS50045">
    <property type="entry name" value="SIGMA54_INTERACT_4"/>
    <property type="match status" value="1"/>
</dbReference>
<keyword evidence="4" id="KW-0678">Repressor</keyword>
<keyword evidence="11" id="KW-0010">Activator</keyword>
<dbReference type="Pfam" id="PF00158">
    <property type="entry name" value="Sigma54_activat"/>
    <property type="match status" value="1"/>
</dbReference>
<keyword evidence="7" id="KW-0067">ATP-binding</keyword>
<evidence type="ECO:0000256" key="17">
    <source>
        <dbReference type="PROSITE-ProRule" id="PRU00169"/>
    </source>
</evidence>
<keyword evidence="12" id="KW-0804">Transcription</keyword>
<evidence type="ECO:0000313" key="21">
    <source>
        <dbReference type="EMBL" id="NIJ58366.1"/>
    </source>
</evidence>
<dbReference type="InterPro" id="IPR002078">
    <property type="entry name" value="Sigma_54_int"/>
</dbReference>
<evidence type="ECO:0000313" key="22">
    <source>
        <dbReference type="Proteomes" id="UP001429580"/>
    </source>
</evidence>
<dbReference type="Pfam" id="PF02954">
    <property type="entry name" value="HTH_8"/>
    <property type="match status" value="1"/>
</dbReference>
<evidence type="ECO:0000256" key="11">
    <source>
        <dbReference type="ARBA" id="ARBA00023159"/>
    </source>
</evidence>
<feature type="region of interest" description="Disordered" evidence="18">
    <location>
        <begin position="500"/>
        <end position="523"/>
    </location>
</feature>
<reference evidence="21 22" key="1">
    <citation type="submission" date="2020-03" db="EMBL/GenBank/DDBJ databases">
        <title>Genomic Encyclopedia of Type Strains, Phase IV (KMG-IV): sequencing the most valuable type-strain genomes for metagenomic binning, comparative biology and taxonomic classification.</title>
        <authorList>
            <person name="Goeker M."/>
        </authorList>
    </citation>
    <scope>NUCLEOTIDE SEQUENCE [LARGE SCALE GENOMIC DNA]</scope>
    <source>
        <strain evidence="21 22">DSM 103870</strain>
    </source>
</reference>
<dbReference type="InterPro" id="IPR058031">
    <property type="entry name" value="AAA_lid_NorR"/>
</dbReference>
<evidence type="ECO:0000256" key="18">
    <source>
        <dbReference type="SAM" id="MobiDB-lite"/>
    </source>
</evidence>
<dbReference type="InterPro" id="IPR009057">
    <property type="entry name" value="Homeodomain-like_sf"/>
</dbReference>
<feature type="compositionally biased region" description="Low complexity" evidence="18">
    <location>
        <begin position="502"/>
        <end position="514"/>
    </location>
</feature>
<evidence type="ECO:0000256" key="2">
    <source>
        <dbReference type="ARBA" id="ARBA00019059"/>
    </source>
</evidence>
<evidence type="ECO:0000256" key="9">
    <source>
        <dbReference type="ARBA" id="ARBA00023015"/>
    </source>
</evidence>
<keyword evidence="8" id="KW-0902">Two-component regulatory system</keyword>
<feature type="modified residue" description="4-aspartylphosphate" evidence="17">
    <location>
        <position position="60"/>
    </location>
</feature>